<keyword evidence="1" id="KW-1133">Transmembrane helix</keyword>
<dbReference type="Gene3D" id="3.80.10.10">
    <property type="entry name" value="Ribonuclease Inhibitor"/>
    <property type="match status" value="1"/>
</dbReference>
<sequence length="589" mass="65092">MTSVASYVKLFNTGLFGGPQEKQQCAPFELLPGEILLDIAEYLPTRAEKLCLAMTSKVLYPKVMSTLYASVRLEGFAQCKDALTMLRDTPELARHVLELTVYPDHVSDTQVAGYEESAECGGVAAGVDVDGTAELVSLLMLAGSSSLSDEASVSCPNLKNLGLFAFNDLESFTLYFKQTFYLAGYDLSDMENAIIYNRIWDMLIRRSPNLRSLAIEGEWDEPIFAARLLEGNWPRLQKLSLTPVWFQEHIHEGSQLLVEFLERHPAIEELSLKRVRLDLSQLSPEALPKLRVFNGRLDHLRELGIRGHPLNALGLQNPSTQLSSSPLSHTLEELILPDAMALRELTPLAISSMLVGLRSLTSLTISFSLESGYDSNGVFRTIASACPQLQNLDLSCTSRPSFALDVFSRTLRSLTKLRTLSLALVKVPGDESMQAGAVRITLSNPRLARFKIAFLQSSRALRRSLTSTAPRVLEQGRYVPIRDAHGIPVGLLASESWYRFGGFGRRMTRRTVCELRPSGHPDAARKGWRSLLFERSPAGEEARLLVFSCWLLILAVGGIFRGLAVNAVDNTSSRVAQNRGLAPVTPITN</sequence>
<evidence type="ECO:0000313" key="2">
    <source>
        <dbReference type="EMBL" id="EKM54414.1"/>
    </source>
</evidence>
<gene>
    <name evidence="2" type="ORF">PHACADRAFT_185339</name>
</gene>
<evidence type="ECO:0008006" key="4">
    <source>
        <dbReference type="Google" id="ProtNLM"/>
    </source>
</evidence>
<dbReference type="Proteomes" id="UP000008370">
    <property type="component" value="Unassembled WGS sequence"/>
</dbReference>
<evidence type="ECO:0000313" key="3">
    <source>
        <dbReference type="Proteomes" id="UP000008370"/>
    </source>
</evidence>
<name>K5W640_PHACS</name>
<organism evidence="2 3">
    <name type="scientific">Phanerochaete carnosa (strain HHB-10118-sp)</name>
    <name type="common">White-rot fungus</name>
    <name type="synonym">Peniophora carnosa</name>
    <dbReference type="NCBI Taxonomy" id="650164"/>
    <lineage>
        <taxon>Eukaryota</taxon>
        <taxon>Fungi</taxon>
        <taxon>Dikarya</taxon>
        <taxon>Basidiomycota</taxon>
        <taxon>Agaricomycotina</taxon>
        <taxon>Agaricomycetes</taxon>
        <taxon>Polyporales</taxon>
        <taxon>Phanerochaetaceae</taxon>
        <taxon>Phanerochaete</taxon>
    </lineage>
</organism>
<dbReference type="InterPro" id="IPR032675">
    <property type="entry name" value="LRR_dom_sf"/>
</dbReference>
<keyword evidence="1" id="KW-0812">Transmembrane</keyword>
<dbReference type="InParanoid" id="K5W640"/>
<dbReference type="RefSeq" id="XP_007397107.1">
    <property type="nucleotide sequence ID" value="XM_007397045.1"/>
</dbReference>
<dbReference type="AlphaFoldDB" id="K5W640"/>
<dbReference type="STRING" id="650164.K5W640"/>
<dbReference type="EMBL" id="JH930473">
    <property type="protein sequence ID" value="EKM54414.1"/>
    <property type="molecule type" value="Genomic_DNA"/>
</dbReference>
<protein>
    <recommendedName>
        <fullName evidence="4">F-box domain-containing protein</fullName>
    </recommendedName>
</protein>
<feature type="transmembrane region" description="Helical" evidence="1">
    <location>
        <begin position="544"/>
        <end position="564"/>
    </location>
</feature>
<dbReference type="HOGENOM" id="CLU_024649_1_0_1"/>
<proteinExistence type="predicted"/>
<accession>K5W640</accession>
<reference evidence="2 3" key="1">
    <citation type="journal article" date="2012" name="BMC Genomics">
        <title>Comparative genomics of the white-rot fungi, Phanerochaete carnosa and P. chrysosporium, to elucidate the genetic basis of the distinct wood types they colonize.</title>
        <authorList>
            <person name="Suzuki H."/>
            <person name="MacDonald J."/>
            <person name="Syed K."/>
            <person name="Salamov A."/>
            <person name="Hori C."/>
            <person name="Aerts A."/>
            <person name="Henrissat B."/>
            <person name="Wiebenga A."/>
            <person name="vanKuyk P.A."/>
            <person name="Barry K."/>
            <person name="Lindquist E."/>
            <person name="LaButti K."/>
            <person name="Lapidus A."/>
            <person name="Lucas S."/>
            <person name="Coutinho P."/>
            <person name="Gong Y."/>
            <person name="Samejima M."/>
            <person name="Mahadevan R."/>
            <person name="Abou-Zaid M."/>
            <person name="de Vries R.P."/>
            <person name="Igarashi K."/>
            <person name="Yadav J.S."/>
            <person name="Grigoriev I.V."/>
            <person name="Master E.R."/>
        </authorList>
    </citation>
    <scope>NUCLEOTIDE SEQUENCE [LARGE SCALE GENOMIC DNA]</scope>
    <source>
        <strain evidence="2 3">HHB-10118-sp</strain>
    </source>
</reference>
<dbReference type="GeneID" id="18910272"/>
<keyword evidence="1" id="KW-0472">Membrane</keyword>
<dbReference type="OrthoDB" id="2870744at2759"/>
<dbReference type="KEGG" id="pco:PHACADRAFT_185339"/>
<evidence type="ECO:0000256" key="1">
    <source>
        <dbReference type="SAM" id="Phobius"/>
    </source>
</evidence>
<dbReference type="SUPFAM" id="SSF52047">
    <property type="entry name" value="RNI-like"/>
    <property type="match status" value="1"/>
</dbReference>
<keyword evidence="3" id="KW-1185">Reference proteome</keyword>